<dbReference type="PANTHER" id="PTHR35936">
    <property type="entry name" value="MEMBRANE-BOUND LYTIC MUREIN TRANSGLYCOSYLASE F"/>
    <property type="match status" value="1"/>
</dbReference>
<dbReference type="SMART" id="SM00062">
    <property type="entry name" value="PBPb"/>
    <property type="match status" value="1"/>
</dbReference>
<dbReference type="GO" id="GO:0042597">
    <property type="term" value="C:periplasmic space"/>
    <property type="evidence" value="ECO:0007669"/>
    <property type="project" value="InterPro"/>
</dbReference>
<dbReference type="NCBIfam" id="TIGR03870">
    <property type="entry name" value="ABC_MoxJ"/>
    <property type="match status" value="1"/>
</dbReference>
<dbReference type="AlphaFoldDB" id="A0A0A0BJE7"/>
<dbReference type="InterPro" id="IPR001638">
    <property type="entry name" value="Solute-binding_3/MltF_N"/>
</dbReference>
<evidence type="ECO:0000313" key="4">
    <source>
        <dbReference type="EMBL" id="KGM08010.1"/>
    </source>
</evidence>
<comment type="similarity">
    <text evidence="1">Belongs to the bacterial solute-binding protein 3 family.</text>
</comment>
<sequence length="246" mass="27632">MLKVCAATDEMPYSNQQQQGFENELAQVLAKEMGRELQYEWLDKAAIFLVTEKLLKNECDVVMGVDSDDPRVATSNPYYKSGYAFIYPANEEVNIQSWQSDDLKSMNKFAVVPGSPSEVMLREIDKYEGNFNYTMSLIGFKSRRNQYVRYDPDMMVSEVVNGKADIAHLWAPEAARYVKSSPVPLKMVLSEAVAPTNDGEGVKQHFAQSIAVRTEDTALLKEINTALQEADSEIEAILKKEGVPLL</sequence>
<name>A0A0A0BJE7_9GAMM</name>
<accession>A0A0A0BJE7</accession>
<dbReference type="GO" id="GO:0046170">
    <property type="term" value="P:methanol catabolic process"/>
    <property type="evidence" value="ECO:0007669"/>
    <property type="project" value="InterPro"/>
</dbReference>
<evidence type="ECO:0000256" key="2">
    <source>
        <dbReference type="ARBA" id="ARBA00022729"/>
    </source>
</evidence>
<evidence type="ECO:0000259" key="3">
    <source>
        <dbReference type="SMART" id="SM00062"/>
    </source>
</evidence>
<protein>
    <submittedName>
        <fullName evidence="4">MxaJ protein</fullName>
    </submittedName>
</protein>
<keyword evidence="2" id="KW-0732">Signal</keyword>
<dbReference type="CDD" id="cd13531">
    <property type="entry name" value="PBP2_MxaJ"/>
    <property type="match status" value="1"/>
</dbReference>
<proteinExistence type="inferred from homology"/>
<comment type="caution">
    <text evidence="4">The sequence shown here is derived from an EMBL/GenBank/DDBJ whole genome shotgun (WGS) entry which is preliminary data.</text>
</comment>
<dbReference type="STRING" id="392484.LP43_0433"/>
<reference evidence="4 5" key="1">
    <citation type="submission" date="2014-09" db="EMBL/GenBank/DDBJ databases">
        <authorList>
            <person name="Grob C."/>
            <person name="Taubert M."/>
            <person name="Howat A.M."/>
            <person name="Burns O.J."/>
            <person name="Dixon J.L."/>
            <person name="Chen Y."/>
            <person name="Murrell J.C."/>
        </authorList>
    </citation>
    <scope>NUCLEOTIDE SEQUENCE [LARGE SCALE GENOMIC DNA]</scope>
    <source>
        <strain evidence="4">L4</strain>
    </source>
</reference>
<dbReference type="InterPro" id="IPR022455">
    <property type="entry name" value="Methanol_oxidation_MoxJ"/>
</dbReference>
<dbReference type="PANTHER" id="PTHR35936:SF17">
    <property type="entry name" value="ARGININE-BINDING EXTRACELLULAR PROTEIN ARTP"/>
    <property type="match status" value="1"/>
</dbReference>
<dbReference type="Proteomes" id="UP000029999">
    <property type="component" value="Unassembled WGS sequence"/>
</dbReference>
<evidence type="ECO:0000313" key="5">
    <source>
        <dbReference type="Proteomes" id="UP000029999"/>
    </source>
</evidence>
<evidence type="ECO:0000256" key="1">
    <source>
        <dbReference type="ARBA" id="ARBA00010333"/>
    </source>
</evidence>
<gene>
    <name evidence="4" type="primary">mxaJ</name>
    <name evidence="4" type="ORF">LP43_0433</name>
</gene>
<feature type="domain" description="Solute-binding protein family 3/N-terminal" evidence="3">
    <location>
        <begin position="1"/>
        <end position="241"/>
    </location>
</feature>
<dbReference type="EMBL" id="JRQD01000001">
    <property type="protein sequence ID" value="KGM08010.1"/>
    <property type="molecule type" value="Genomic_DNA"/>
</dbReference>
<organism evidence="4 5">
    <name type="scientific">Methylophaga thiooxydans</name>
    <dbReference type="NCBI Taxonomy" id="392484"/>
    <lineage>
        <taxon>Bacteria</taxon>
        <taxon>Pseudomonadati</taxon>
        <taxon>Pseudomonadota</taxon>
        <taxon>Gammaproteobacteria</taxon>
        <taxon>Thiotrichales</taxon>
        <taxon>Piscirickettsiaceae</taxon>
        <taxon>Methylophaga</taxon>
    </lineage>
</organism>
<dbReference type="SUPFAM" id="SSF53850">
    <property type="entry name" value="Periplasmic binding protein-like II"/>
    <property type="match status" value="1"/>
</dbReference>
<dbReference type="Gene3D" id="3.40.190.10">
    <property type="entry name" value="Periplasmic binding protein-like II"/>
    <property type="match status" value="2"/>
</dbReference>
<dbReference type="Pfam" id="PF00497">
    <property type="entry name" value="SBP_bac_3"/>
    <property type="match status" value="1"/>
</dbReference>